<dbReference type="CTD" id="56912"/>
<dbReference type="GO" id="GO:0060271">
    <property type="term" value="P:cilium assembly"/>
    <property type="evidence" value="ECO:0007669"/>
    <property type="project" value="TreeGrafter"/>
</dbReference>
<keyword evidence="9" id="KW-1185">Reference proteome</keyword>
<evidence type="ECO:0000313" key="10">
    <source>
        <dbReference type="RefSeq" id="XP_024938727.1"/>
    </source>
</evidence>
<keyword evidence="4" id="KW-0963">Cytoplasm</keyword>
<proteinExistence type="inferred from homology"/>
<dbReference type="Pfam" id="PF12317">
    <property type="entry name" value="IFT46_B_C"/>
    <property type="match status" value="1"/>
</dbReference>
<name>A0AAJ7RD26_CEPCN</name>
<dbReference type="RefSeq" id="XP_024938727.1">
    <property type="nucleotide sequence ID" value="XM_025082959.1"/>
</dbReference>
<comment type="subcellular location">
    <subcellularLocation>
        <location evidence="1">Cytoplasm</location>
        <location evidence="1">Cytoskeleton</location>
        <location evidence="1">Cilium basal body</location>
    </subcellularLocation>
</comment>
<sequence>MNRKDSSDEEEVPNISAFSKFDESIEVRNAEEIKSPINSRSASMKKPTRNKSIEKPGSAEINSPRRKPELMRYSSKIDRGVSYGKSMGIGSDPSDSEETDDDDIQATSMAKSLDFYDPKKFEDMEVSAEVKELFQNIMRYTPQKIDLNYKLIPFIPDYIPAVGDIDAFIKIPRPDGLADKVGLVVLDEPCANQSEPAVLHLQLRSRSKSAGPAKQSVIKRIEDAEKNGKSIDRWIEDINQLHRSRHPPAVELSKPMPDIDNLMQQWPNELEEKLNEMETDLSKLDCDLVHLVDIVCNLLDIPVHGSSRIEALHTLFTLFLVVRDHQY</sequence>
<dbReference type="GeneID" id="112494057"/>
<dbReference type="GO" id="GO:0005815">
    <property type="term" value="C:microtubule organizing center"/>
    <property type="evidence" value="ECO:0007669"/>
    <property type="project" value="TreeGrafter"/>
</dbReference>
<evidence type="ECO:0000256" key="8">
    <source>
        <dbReference type="SAM" id="MobiDB-lite"/>
    </source>
</evidence>
<evidence type="ECO:0000256" key="7">
    <source>
        <dbReference type="ARBA" id="ARBA00023273"/>
    </source>
</evidence>
<evidence type="ECO:0000256" key="6">
    <source>
        <dbReference type="ARBA" id="ARBA00023212"/>
    </source>
</evidence>
<dbReference type="Proteomes" id="UP000694920">
    <property type="component" value="Unplaced"/>
</dbReference>
<feature type="compositionally biased region" description="Basic and acidic residues" evidence="8">
    <location>
        <begin position="66"/>
        <end position="79"/>
    </location>
</feature>
<evidence type="ECO:0000256" key="2">
    <source>
        <dbReference type="ARBA" id="ARBA00007700"/>
    </source>
</evidence>
<evidence type="ECO:0000256" key="5">
    <source>
        <dbReference type="ARBA" id="ARBA00023069"/>
    </source>
</evidence>
<accession>A0AAJ7RD26</accession>
<dbReference type="InterPro" id="IPR022088">
    <property type="entry name" value="Intraflagellar_transp_cmplxB"/>
</dbReference>
<reference evidence="10" key="1">
    <citation type="submission" date="2025-08" db="UniProtKB">
        <authorList>
            <consortium name="RefSeq"/>
        </authorList>
    </citation>
    <scope>IDENTIFICATION</scope>
</reference>
<organism evidence="9 10">
    <name type="scientific">Cephus cinctus</name>
    <name type="common">Wheat stem sawfly</name>
    <dbReference type="NCBI Taxonomy" id="211228"/>
    <lineage>
        <taxon>Eukaryota</taxon>
        <taxon>Metazoa</taxon>
        <taxon>Ecdysozoa</taxon>
        <taxon>Arthropoda</taxon>
        <taxon>Hexapoda</taxon>
        <taxon>Insecta</taxon>
        <taxon>Pterygota</taxon>
        <taxon>Neoptera</taxon>
        <taxon>Endopterygota</taxon>
        <taxon>Hymenoptera</taxon>
        <taxon>Cephoidea</taxon>
        <taxon>Cephidae</taxon>
        <taxon>Cephus</taxon>
    </lineage>
</organism>
<comment type="similarity">
    <text evidence="2">Belongs to the IFT46 family.</text>
</comment>
<keyword evidence="5" id="KW-0969">Cilium</keyword>
<evidence type="ECO:0000313" key="9">
    <source>
        <dbReference type="Proteomes" id="UP000694920"/>
    </source>
</evidence>
<keyword evidence="7" id="KW-0966">Cell projection</keyword>
<dbReference type="GO" id="GO:0030992">
    <property type="term" value="C:intraciliary transport particle B"/>
    <property type="evidence" value="ECO:0007669"/>
    <property type="project" value="TreeGrafter"/>
</dbReference>
<protein>
    <recommendedName>
        <fullName evidence="3">Intraflagellar transport protein 46 homolog</fullName>
    </recommendedName>
</protein>
<keyword evidence="6" id="KW-0206">Cytoskeleton</keyword>
<evidence type="ECO:0000256" key="4">
    <source>
        <dbReference type="ARBA" id="ARBA00022490"/>
    </source>
</evidence>
<feature type="compositionally biased region" description="Acidic residues" evidence="8">
    <location>
        <begin position="94"/>
        <end position="103"/>
    </location>
</feature>
<feature type="region of interest" description="Disordered" evidence="8">
    <location>
        <begin position="1"/>
        <end position="103"/>
    </location>
</feature>
<dbReference type="KEGG" id="ccin:112494057"/>
<evidence type="ECO:0000256" key="1">
    <source>
        <dbReference type="ARBA" id="ARBA00004120"/>
    </source>
</evidence>
<dbReference type="AlphaFoldDB" id="A0AAJ7RD26"/>
<dbReference type="PANTHER" id="PTHR13376:SF0">
    <property type="entry name" value="INTRAFLAGELLAR TRANSPORT PROTEIN 46 HOMOLOG"/>
    <property type="match status" value="1"/>
</dbReference>
<gene>
    <name evidence="10" type="primary">LOC112494057</name>
</gene>
<dbReference type="GO" id="GO:0042073">
    <property type="term" value="P:intraciliary transport"/>
    <property type="evidence" value="ECO:0007669"/>
    <property type="project" value="InterPro"/>
</dbReference>
<feature type="compositionally biased region" description="Basic and acidic residues" evidence="8">
    <location>
        <begin position="20"/>
        <end position="34"/>
    </location>
</feature>
<dbReference type="GO" id="GO:0031514">
    <property type="term" value="C:motile cilium"/>
    <property type="evidence" value="ECO:0007669"/>
    <property type="project" value="TreeGrafter"/>
</dbReference>
<dbReference type="PANTHER" id="PTHR13376">
    <property type="entry name" value="INTRAFLAGELLAR TRANSPORT PROTEIN 46 HOMOLOG"/>
    <property type="match status" value="1"/>
</dbReference>
<evidence type="ECO:0000256" key="3">
    <source>
        <dbReference type="ARBA" id="ARBA00017206"/>
    </source>
</evidence>